<reference evidence="1" key="2">
    <citation type="submission" date="1998-03" db="EMBL/GenBank/DDBJ databases">
        <authorList>
            <person name="Murphy L."/>
            <person name="Harris D."/>
        </authorList>
    </citation>
    <scope>NUCLEOTIDE SEQUENCE</scope>
</reference>
<dbReference type="AlphaFoldDB" id="O53117"/>
<protein>
    <submittedName>
        <fullName evidence="1">Uncharacterized protein MLCB1913.08c</fullName>
    </submittedName>
</protein>
<name>O53117_MYCLR</name>
<evidence type="ECO:0000313" key="1">
    <source>
        <dbReference type="EMBL" id="CAA17940.1"/>
    </source>
</evidence>
<dbReference type="EMBL" id="AL022118">
    <property type="protein sequence ID" value="CAA17940.1"/>
    <property type="molecule type" value="Genomic_DNA"/>
</dbReference>
<reference evidence="1" key="3">
    <citation type="submission" date="1998-03" db="EMBL/GenBank/DDBJ databases">
        <authorList>
            <person name="Parkhill J."/>
            <person name="Barrell B.G."/>
            <person name="Rajandream M.A."/>
        </authorList>
    </citation>
    <scope>NUCLEOTIDE SEQUENCE</scope>
</reference>
<proteinExistence type="predicted"/>
<sequence>MAGLVPKPMGYRVTLRIAHSCRRISPWGGWIRRQQKSAMFLAVSTCAGICENDRFAVGFNHVFHVAACFVELRLDRLVPMQIRTAVYGCVVNFSHTESTIITALSIAGMTVLLCEHD</sequence>
<accession>O53117</accession>
<organism evidence="1">
    <name type="scientific">Mycobacterium leprae</name>
    <dbReference type="NCBI Taxonomy" id="1769"/>
    <lineage>
        <taxon>Bacteria</taxon>
        <taxon>Bacillati</taxon>
        <taxon>Actinomycetota</taxon>
        <taxon>Actinomycetes</taxon>
        <taxon>Mycobacteriales</taxon>
        <taxon>Mycobacteriaceae</taxon>
        <taxon>Mycobacterium</taxon>
    </lineage>
</organism>
<gene>
    <name evidence="1" type="primary">MLCB1913.08c</name>
</gene>
<reference evidence="1" key="1">
    <citation type="journal article" date="1993" name="Mol. Microbiol.">
        <title>Use of an ordered cosmid library to deduce the genomic organization of Mycobacterium leprae.</title>
        <authorList>
            <person name="Eiglmeier K."/>
            <person name="Honore N."/>
            <person name="Woods S.A."/>
            <person name="Caudron B."/>
            <person name="Cole S.T."/>
        </authorList>
    </citation>
    <scope>NUCLEOTIDE SEQUENCE</scope>
</reference>